<dbReference type="InParanoid" id="A0A6P3VA33"/>
<dbReference type="CTD" id="2661"/>
<dbReference type="PANTHER" id="PTHR11848">
    <property type="entry name" value="TGF-BETA FAMILY"/>
    <property type="match status" value="1"/>
</dbReference>
<dbReference type="GO" id="GO:0005125">
    <property type="term" value="F:cytokine activity"/>
    <property type="evidence" value="ECO:0007669"/>
    <property type="project" value="TreeGrafter"/>
</dbReference>
<evidence type="ECO:0000313" key="8">
    <source>
        <dbReference type="RefSeq" id="XP_012369759.1"/>
    </source>
</evidence>
<protein>
    <submittedName>
        <fullName evidence="8">Growth/differentiation factor 9</fullName>
    </submittedName>
</protein>
<dbReference type="GO" id="GO:0005615">
    <property type="term" value="C:extracellular space"/>
    <property type="evidence" value="ECO:0007669"/>
    <property type="project" value="TreeGrafter"/>
</dbReference>
<feature type="chain" id="PRO_5028006289" evidence="6">
    <location>
        <begin position="27"/>
        <end position="322"/>
    </location>
</feature>
<accession>A0A6P3VA33</accession>
<keyword evidence="7" id="KW-1185">Reference proteome</keyword>
<dbReference type="GeneID" id="101573825"/>
<gene>
    <name evidence="8" type="primary">Gdf9</name>
</gene>
<keyword evidence="4" id="KW-0325">Glycoprotein</keyword>
<evidence type="ECO:0000256" key="2">
    <source>
        <dbReference type="ARBA" id="ARBA00006656"/>
    </source>
</evidence>
<name>A0A6P3VA33_OCTDE</name>
<evidence type="ECO:0000313" key="7">
    <source>
        <dbReference type="Proteomes" id="UP000515203"/>
    </source>
</evidence>
<dbReference type="OrthoDB" id="6427922at2759"/>
<evidence type="ECO:0000256" key="6">
    <source>
        <dbReference type="SAM" id="SignalP"/>
    </source>
</evidence>
<feature type="signal peptide" evidence="6">
    <location>
        <begin position="1"/>
        <end position="26"/>
    </location>
</feature>
<comment type="subcellular location">
    <subcellularLocation>
        <location evidence="1">Secreted</location>
    </subcellularLocation>
</comment>
<dbReference type="Proteomes" id="UP000515203">
    <property type="component" value="Unplaced"/>
</dbReference>
<dbReference type="InterPro" id="IPR015615">
    <property type="entry name" value="TGF-beta-rel"/>
</dbReference>
<evidence type="ECO:0000256" key="1">
    <source>
        <dbReference type="ARBA" id="ARBA00004613"/>
    </source>
</evidence>
<dbReference type="PANTHER" id="PTHR11848:SF19">
    <property type="entry name" value="GROWTH_DIFFERENTIATION FACTOR 9"/>
    <property type="match status" value="1"/>
</dbReference>
<dbReference type="RefSeq" id="XP_012369759.1">
    <property type="nucleotide sequence ID" value="XM_012514305.2"/>
</dbReference>
<reference evidence="8" key="1">
    <citation type="submission" date="2025-08" db="UniProtKB">
        <authorList>
            <consortium name="RefSeq"/>
        </authorList>
    </citation>
    <scope>IDENTIFICATION</scope>
</reference>
<evidence type="ECO:0000256" key="5">
    <source>
        <dbReference type="SAM" id="MobiDB-lite"/>
    </source>
</evidence>
<feature type="compositionally biased region" description="Low complexity" evidence="5">
    <location>
        <begin position="278"/>
        <end position="293"/>
    </location>
</feature>
<dbReference type="FunCoup" id="A0A6P3VA33">
    <property type="interactions" value="459"/>
</dbReference>
<sequence length="322" mass="34304">MALPRSFLLGLCCFAWLSSINPGSWASRGEAQTAASVKLEPEAAPWSVLQPVDGDHSSGLLLPLFKVLSGRQGRAPGLQPDSRALHYMKKLYKTYATKEGIPKPTGSHPYNTIRLFTPHSPKKYTSGGQVTGAFPSAELLFSLGRVAAAEHLLRSVLLYAFSSAAAAPASSAVRCACSLAVAGPESPGPLAFRSQIELGKNYRWVELDVTSLLQPLVASSQRSVRLSVNFTCLGQPRAGLRGAPLRAPPSLVLYLNDTSARAHRRQRCARGPAALGTAAPGRDAGRPAAAFADTHSEGRLRAREAGSRFAPARAWAGVWDNR</sequence>
<comment type="similarity">
    <text evidence="2">Belongs to the TGF-beta family.</text>
</comment>
<organism evidence="7 8">
    <name type="scientific">Octodon degus</name>
    <name type="common">Degu</name>
    <name type="synonym">Sciurus degus</name>
    <dbReference type="NCBI Taxonomy" id="10160"/>
    <lineage>
        <taxon>Eukaryota</taxon>
        <taxon>Metazoa</taxon>
        <taxon>Chordata</taxon>
        <taxon>Craniata</taxon>
        <taxon>Vertebrata</taxon>
        <taxon>Euteleostomi</taxon>
        <taxon>Mammalia</taxon>
        <taxon>Eutheria</taxon>
        <taxon>Euarchontoglires</taxon>
        <taxon>Glires</taxon>
        <taxon>Rodentia</taxon>
        <taxon>Hystricomorpha</taxon>
        <taxon>Octodontidae</taxon>
        <taxon>Octodon</taxon>
    </lineage>
</organism>
<dbReference type="AlphaFoldDB" id="A0A6P3VA33"/>
<evidence type="ECO:0000256" key="4">
    <source>
        <dbReference type="ARBA" id="ARBA00023180"/>
    </source>
</evidence>
<keyword evidence="6" id="KW-0732">Signal</keyword>
<keyword evidence="3" id="KW-0964">Secreted</keyword>
<evidence type="ECO:0000256" key="3">
    <source>
        <dbReference type="ARBA" id="ARBA00022525"/>
    </source>
</evidence>
<feature type="region of interest" description="Disordered" evidence="5">
    <location>
        <begin position="269"/>
        <end position="295"/>
    </location>
</feature>
<proteinExistence type="inferred from homology"/>